<reference evidence="1" key="1">
    <citation type="journal article" date="2015" name="Nature">
        <title>Complex archaea that bridge the gap between prokaryotes and eukaryotes.</title>
        <authorList>
            <person name="Spang A."/>
            <person name="Saw J.H."/>
            <person name="Jorgensen S.L."/>
            <person name="Zaremba-Niedzwiedzka K."/>
            <person name="Martijn J."/>
            <person name="Lind A.E."/>
            <person name="van Eijk R."/>
            <person name="Schleper C."/>
            <person name="Guy L."/>
            <person name="Ettema T.J."/>
        </authorList>
    </citation>
    <scope>NUCLEOTIDE SEQUENCE</scope>
</reference>
<comment type="caution">
    <text evidence="1">The sequence shown here is derived from an EMBL/GenBank/DDBJ whole genome shotgun (WGS) entry which is preliminary data.</text>
</comment>
<accession>A0A0F9SIW2</accession>
<gene>
    <name evidence="1" type="ORF">LCGC14_0465580</name>
</gene>
<dbReference type="AlphaFoldDB" id="A0A0F9SIW2"/>
<name>A0A0F9SIW2_9ZZZZ</name>
<evidence type="ECO:0000313" key="1">
    <source>
        <dbReference type="EMBL" id="KKN67004.1"/>
    </source>
</evidence>
<protein>
    <submittedName>
        <fullName evidence="1">Uncharacterized protein</fullName>
    </submittedName>
</protein>
<sequence length="52" mass="6025">MVQGGKNKMVFSKTVKSKVKKEVKELRKILKKGDITKSEFNAELKSLRKFLK</sequence>
<proteinExistence type="predicted"/>
<organism evidence="1">
    <name type="scientific">marine sediment metagenome</name>
    <dbReference type="NCBI Taxonomy" id="412755"/>
    <lineage>
        <taxon>unclassified sequences</taxon>
        <taxon>metagenomes</taxon>
        <taxon>ecological metagenomes</taxon>
    </lineage>
</organism>
<dbReference type="EMBL" id="LAZR01000485">
    <property type="protein sequence ID" value="KKN67004.1"/>
    <property type="molecule type" value="Genomic_DNA"/>
</dbReference>